<accession>A0A9E7ZVK0</accession>
<protein>
    <submittedName>
        <fullName evidence="2">Uncharacterized protein</fullName>
    </submittedName>
</protein>
<proteinExistence type="predicted"/>
<feature type="region of interest" description="Disordered" evidence="1">
    <location>
        <begin position="1"/>
        <end position="21"/>
    </location>
</feature>
<sequence>MAQPEAPLAASPSADRPDWLPEQFWDADGKAIKGADLKAQFDELTAFKAGEESKRAAAPEKPELYELKLPEGFDLGEGFTFQPDPADPMFSFGREVAHSMGLDQAGFETLMVAPFAKMQAAQAKANAEIIKANLEALGPKAAERQKAVETWLGAKLGADAAALIASTQLLNTKPGIEVFERIHRIASGGGAPGFTQTGRDGGKAAPTEDEYAAMSPAERLVAARKSASGGR</sequence>
<evidence type="ECO:0000256" key="1">
    <source>
        <dbReference type="SAM" id="MobiDB-lite"/>
    </source>
</evidence>
<reference evidence="2" key="1">
    <citation type="submission" date="2022-08" db="EMBL/GenBank/DDBJ databases">
        <title>Complete Genome Sequences of 2 Bosea sp. soil isolates.</title>
        <authorList>
            <person name="Alvarez Arevalo M."/>
            <person name="Sterndorff E.B."/>
            <person name="Faurdal D."/>
            <person name="Joergensen T.S."/>
            <person name="Weber T."/>
        </authorList>
    </citation>
    <scope>NUCLEOTIDE SEQUENCE</scope>
    <source>
        <strain evidence="2">NBC_00436</strain>
    </source>
</reference>
<gene>
    <name evidence="2" type="ORF">NWE54_04200</name>
</gene>
<organism evidence="2">
    <name type="scientific">Bosea sp. NBC_00436</name>
    <dbReference type="NCBI Taxonomy" id="2969620"/>
    <lineage>
        <taxon>Bacteria</taxon>
        <taxon>Pseudomonadati</taxon>
        <taxon>Pseudomonadota</taxon>
        <taxon>Alphaproteobacteria</taxon>
        <taxon>Hyphomicrobiales</taxon>
        <taxon>Boseaceae</taxon>
        <taxon>Bosea</taxon>
    </lineage>
</organism>
<feature type="region of interest" description="Disordered" evidence="1">
    <location>
        <begin position="189"/>
        <end position="211"/>
    </location>
</feature>
<dbReference type="AlphaFoldDB" id="A0A9E7ZVK0"/>
<dbReference type="EMBL" id="CP102774">
    <property type="protein sequence ID" value="UZF87996.1"/>
    <property type="molecule type" value="Genomic_DNA"/>
</dbReference>
<evidence type="ECO:0000313" key="2">
    <source>
        <dbReference type="EMBL" id="UZF87996.1"/>
    </source>
</evidence>
<name>A0A9E7ZVK0_9HYPH</name>